<dbReference type="InterPro" id="IPR029063">
    <property type="entry name" value="SAM-dependent_MTases_sf"/>
</dbReference>
<keyword evidence="5" id="KW-1185">Reference proteome</keyword>
<dbReference type="EMBL" id="JAERRB010000015">
    <property type="protein sequence ID" value="MBL0745337.1"/>
    <property type="molecule type" value="Genomic_DNA"/>
</dbReference>
<dbReference type="InterPro" id="IPR017804">
    <property type="entry name" value="MeTrfase_EgtD-like"/>
</dbReference>
<evidence type="ECO:0000256" key="2">
    <source>
        <dbReference type="ARBA" id="ARBA00022679"/>
    </source>
</evidence>
<evidence type="ECO:0000313" key="5">
    <source>
        <dbReference type="Proteomes" id="UP000613030"/>
    </source>
</evidence>
<dbReference type="InterPro" id="IPR035094">
    <property type="entry name" value="EgtD"/>
</dbReference>
<gene>
    <name evidence="4" type="primary">egtD</name>
    <name evidence="4" type="ORF">JI741_29165</name>
</gene>
<evidence type="ECO:0000256" key="1">
    <source>
        <dbReference type="ARBA" id="ARBA00022603"/>
    </source>
</evidence>
<accession>A0ABS1L1D8</accession>
<dbReference type="Pfam" id="PF10017">
    <property type="entry name" value="Methyltransf_33"/>
    <property type="match status" value="1"/>
</dbReference>
<keyword evidence="2 4" id="KW-0808">Transferase</keyword>
<evidence type="ECO:0000259" key="3">
    <source>
        <dbReference type="Pfam" id="PF10017"/>
    </source>
</evidence>
<dbReference type="EC" id="2.1.1.44" evidence="4"/>
<dbReference type="InterPro" id="IPR019257">
    <property type="entry name" value="MeTrfase_dom"/>
</dbReference>
<comment type="caution">
    <text evidence="4">The sequence shown here is derived from an EMBL/GenBank/DDBJ whole genome shotgun (WGS) entry which is preliminary data.</text>
</comment>
<dbReference type="RefSeq" id="WP_202015716.1">
    <property type="nucleotide sequence ID" value="NZ_JAERRB010000015.1"/>
</dbReference>
<dbReference type="InterPro" id="IPR051128">
    <property type="entry name" value="EgtD_Methyltrsf_superfamily"/>
</dbReference>
<dbReference type="Proteomes" id="UP000613030">
    <property type="component" value="Unassembled WGS sequence"/>
</dbReference>
<dbReference type="GO" id="GO:0032259">
    <property type="term" value="P:methylation"/>
    <property type="evidence" value="ECO:0007669"/>
    <property type="project" value="UniProtKB-KW"/>
</dbReference>
<dbReference type="NCBIfam" id="TIGR03438">
    <property type="entry name" value="egtD_ergothio"/>
    <property type="match status" value="1"/>
</dbReference>
<dbReference type="SUPFAM" id="SSF53335">
    <property type="entry name" value="S-adenosyl-L-methionine-dependent methyltransferases"/>
    <property type="match status" value="1"/>
</dbReference>
<organism evidence="4 5">
    <name type="scientific">Chryseolinea lacunae</name>
    <dbReference type="NCBI Taxonomy" id="2801331"/>
    <lineage>
        <taxon>Bacteria</taxon>
        <taxon>Pseudomonadati</taxon>
        <taxon>Bacteroidota</taxon>
        <taxon>Cytophagia</taxon>
        <taxon>Cytophagales</taxon>
        <taxon>Fulvivirgaceae</taxon>
        <taxon>Chryseolinea</taxon>
    </lineage>
</organism>
<dbReference type="PIRSF" id="PIRSF018005">
    <property type="entry name" value="UCP018005"/>
    <property type="match status" value="1"/>
</dbReference>
<dbReference type="GO" id="GO:0052706">
    <property type="term" value="F:L-histidine N(alpha)-methyltransferase activity"/>
    <property type="evidence" value="ECO:0007669"/>
    <property type="project" value="UniProtKB-EC"/>
</dbReference>
<dbReference type="PANTHER" id="PTHR43397:SF1">
    <property type="entry name" value="ERGOTHIONEINE BIOSYNTHESIS PROTEIN 1"/>
    <property type="match status" value="1"/>
</dbReference>
<protein>
    <submittedName>
        <fullName evidence="4">L-histidine N(Alpha)-methyltransferase</fullName>
        <ecNumber evidence="4">2.1.1.44</ecNumber>
    </submittedName>
</protein>
<dbReference type="PANTHER" id="PTHR43397">
    <property type="entry name" value="ERGOTHIONEINE BIOSYNTHESIS PROTEIN 1"/>
    <property type="match status" value="1"/>
</dbReference>
<sequence length="329" mass="37606">MSIHLQEEHYTRLKNRKTARLEFYTDVVSGLTASPKALKSKYFYDAEGDALFQRIMQCPEYYLTDCELEILSHQTDAIASAIQASTDAFNVVELGPGDASKSSYLLKELLNRDVDYTYMPIDISHNVLSLLQTTLPEQLPGLRMQGFEGDYLEMLKETEQKGRRRLVMFMGSSIGNVPPQGAVAFCRELYNHLLPGDVMLIGFDLKKNPMVILDAYNDSQGITRAFNLNLLKRINRELGGDFNLDHFAHYPTYDPHTGSCKSYLVSRRQQQVHIGPNAIRFAEGEPVFMEISQKYSLEEIDNLAVESGFVPLQHFVDSKRWFVDVLWQR</sequence>
<evidence type="ECO:0000313" key="4">
    <source>
        <dbReference type="EMBL" id="MBL0745337.1"/>
    </source>
</evidence>
<feature type="domain" description="Histidine-specific methyltransferase SAM-dependent" evidence="3">
    <location>
        <begin position="24"/>
        <end position="328"/>
    </location>
</feature>
<reference evidence="4 5" key="1">
    <citation type="submission" date="2021-01" db="EMBL/GenBank/DDBJ databases">
        <title>Chryseolinea sp. Jin1 Genome sequencing and assembly.</title>
        <authorList>
            <person name="Kim I."/>
        </authorList>
    </citation>
    <scope>NUCLEOTIDE SEQUENCE [LARGE SCALE GENOMIC DNA]</scope>
    <source>
        <strain evidence="4 5">Jin1</strain>
    </source>
</reference>
<keyword evidence="1 4" id="KW-0489">Methyltransferase</keyword>
<dbReference type="Gene3D" id="3.40.50.150">
    <property type="entry name" value="Vaccinia Virus protein VP39"/>
    <property type="match status" value="1"/>
</dbReference>
<proteinExistence type="predicted"/>
<name>A0ABS1L1D8_9BACT</name>